<feature type="transmembrane region" description="Helical" evidence="8">
    <location>
        <begin position="280"/>
        <end position="301"/>
    </location>
</feature>
<dbReference type="Proteomes" id="UP001161247">
    <property type="component" value="Chromosome 4"/>
</dbReference>
<feature type="transmembrane region" description="Helical" evidence="8">
    <location>
        <begin position="450"/>
        <end position="472"/>
    </location>
</feature>
<feature type="transmembrane region" description="Helical" evidence="8">
    <location>
        <begin position="137"/>
        <end position="155"/>
    </location>
</feature>
<protein>
    <submittedName>
        <fullName evidence="9">OLC1v1001363C1</fullName>
    </submittedName>
</protein>
<reference evidence="9" key="1">
    <citation type="submission" date="2023-03" db="EMBL/GenBank/DDBJ databases">
        <authorList>
            <person name="Julca I."/>
        </authorList>
    </citation>
    <scope>NUCLEOTIDE SEQUENCE</scope>
</reference>
<dbReference type="AlphaFoldDB" id="A0AAV1D7D7"/>
<keyword evidence="5 8" id="KW-0812">Transmembrane</keyword>
<keyword evidence="10" id="KW-1185">Reference proteome</keyword>
<dbReference type="GO" id="GO:0003333">
    <property type="term" value="P:amino acid transmembrane transport"/>
    <property type="evidence" value="ECO:0007669"/>
    <property type="project" value="InterPro"/>
</dbReference>
<evidence type="ECO:0000256" key="8">
    <source>
        <dbReference type="SAM" id="Phobius"/>
    </source>
</evidence>
<feature type="transmembrane region" description="Helical" evidence="8">
    <location>
        <begin position="484"/>
        <end position="504"/>
    </location>
</feature>
<keyword evidence="4" id="KW-0997">Cell inner membrane</keyword>
<feature type="transmembrane region" description="Helical" evidence="8">
    <location>
        <begin position="516"/>
        <end position="535"/>
    </location>
</feature>
<evidence type="ECO:0000313" key="10">
    <source>
        <dbReference type="Proteomes" id="UP001161247"/>
    </source>
</evidence>
<feature type="transmembrane region" description="Helical" evidence="8">
    <location>
        <begin position="313"/>
        <end position="337"/>
    </location>
</feature>
<dbReference type="PANTHER" id="PTHR47715:SF1">
    <property type="entry name" value="TRYPTOPHAN_TYROSINE PERMEASE"/>
    <property type="match status" value="1"/>
</dbReference>
<dbReference type="Pfam" id="PF03222">
    <property type="entry name" value="Trp_Tyr_perm"/>
    <property type="match status" value="1"/>
</dbReference>
<sequence>MRNFKCGYRTLVPNPAPFTQAGNVQKRKFQFLDSRIHSKSGLETKADFTYQQYAITARCRSQKYSPISHSESDLDDYHCLDKIKEVDNPPLRASETNFWGAVGLIVGTAVGPGMLGLPSATIKSGPFPSAMALVFSWLYVISSILLIAELSFAVMKEDNVPEVSFTVLAKKTMGKGLASFAALVYASLSFSLLVACVSGIGSILSQCFPCLKPGIACGFFPSIVGLLLWLFPFKVIDLFNRFLCIAMLFSITVLVGVGLLVGRANILGSFGYASWEISSILPAIPVAVLTFGFHVITPFICKICGTIKEARRAILFGGVIPLLMVLSWNLIVLGLAGTNKSSSAQDPISLLLSVTSSVLPAVRGFAFSALATSLIGYVVSLPKQIVDTLGLIFSRTNLQQKKSQKSQEVLYGKEAGKVGLVTYWHGHGIGNYGKLSYGGRFHLDSEVTSAFNSFGSMVTPVVLVLPVLLASMSSSIFSRSLEYAGIYANCFLFGILPPLMMHLYQREKKVRVTIMPGGSISLLILFSISVVLAIWH</sequence>
<dbReference type="Gene3D" id="1.20.1740.10">
    <property type="entry name" value="Amino acid/polyamine transporter I"/>
    <property type="match status" value="1"/>
</dbReference>
<accession>A0AAV1D7D7</accession>
<proteinExistence type="predicted"/>
<keyword evidence="3" id="KW-1003">Cell membrane</keyword>
<dbReference type="EMBL" id="OX459121">
    <property type="protein sequence ID" value="CAI9102960.1"/>
    <property type="molecule type" value="Genomic_DNA"/>
</dbReference>
<feature type="transmembrane region" description="Helical" evidence="8">
    <location>
        <begin position="357"/>
        <end position="379"/>
    </location>
</feature>
<evidence type="ECO:0000256" key="3">
    <source>
        <dbReference type="ARBA" id="ARBA00022475"/>
    </source>
</evidence>
<gene>
    <name evidence="9" type="ORF">OLC1_LOCUS12213</name>
</gene>
<keyword evidence="7 8" id="KW-0472">Membrane</keyword>
<feature type="transmembrane region" description="Helical" evidence="8">
    <location>
        <begin position="98"/>
        <end position="117"/>
    </location>
</feature>
<name>A0AAV1D7D7_OLDCO</name>
<dbReference type="PANTHER" id="PTHR47715">
    <property type="entry name" value="TRYPTOPHAN/TYROSINE PERMEASE"/>
    <property type="match status" value="1"/>
</dbReference>
<evidence type="ECO:0000256" key="2">
    <source>
        <dbReference type="ARBA" id="ARBA00022448"/>
    </source>
</evidence>
<comment type="subcellular location">
    <subcellularLocation>
        <location evidence="1">Cell inner membrane</location>
        <topology evidence="1">Multi-pass membrane protein</topology>
    </subcellularLocation>
</comment>
<organism evidence="9 10">
    <name type="scientific">Oldenlandia corymbosa var. corymbosa</name>
    <dbReference type="NCBI Taxonomy" id="529605"/>
    <lineage>
        <taxon>Eukaryota</taxon>
        <taxon>Viridiplantae</taxon>
        <taxon>Streptophyta</taxon>
        <taxon>Embryophyta</taxon>
        <taxon>Tracheophyta</taxon>
        <taxon>Spermatophyta</taxon>
        <taxon>Magnoliopsida</taxon>
        <taxon>eudicotyledons</taxon>
        <taxon>Gunneridae</taxon>
        <taxon>Pentapetalae</taxon>
        <taxon>asterids</taxon>
        <taxon>lamiids</taxon>
        <taxon>Gentianales</taxon>
        <taxon>Rubiaceae</taxon>
        <taxon>Rubioideae</taxon>
        <taxon>Spermacoceae</taxon>
        <taxon>Hedyotis-Oldenlandia complex</taxon>
        <taxon>Oldenlandia</taxon>
    </lineage>
</organism>
<keyword evidence="2" id="KW-0813">Transport</keyword>
<dbReference type="InterPro" id="IPR018227">
    <property type="entry name" value="Amino_acid_transport_2"/>
</dbReference>
<evidence type="ECO:0000313" key="9">
    <source>
        <dbReference type="EMBL" id="CAI9102960.1"/>
    </source>
</evidence>
<evidence type="ECO:0000256" key="6">
    <source>
        <dbReference type="ARBA" id="ARBA00022989"/>
    </source>
</evidence>
<evidence type="ECO:0000256" key="1">
    <source>
        <dbReference type="ARBA" id="ARBA00004429"/>
    </source>
</evidence>
<feature type="transmembrane region" description="Helical" evidence="8">
    <location>
        <begin position="238"/>
        <end position="260"/>
    </location>
</feature>
<evidence type="ECO:0000256" key="7">
    <source>
        <dbReference type="ARBA" id="ARBA00023136"/>
    </source>
</evidence>
<feature type="transmembrane region" description="Helical" evidence="8">
    <location>
        <begin position="213"/>
        <end position="231"/>
    </location>
</feature>
<evidence type="ECO:0000256" key="5">
    <source>
        <dbReference type="ARBA" id="ARBA00022692"/>
    </source>
</evidence>
<evidence type="ECO:0000256" key="4">
    <source>
        <dbReference type="ARBA" id="ARBA00022519"/>
    </source>
</evidence>
<feature type="transmembrane region" description="Helical" evidence="8">
    <location>
        <begin position="176"/>
        <end position="201"/>
    </location>
</feature>
<dbReference type="GO" id="GO:0005886">
    <property type="term" value="C:plasma membrane"/>
    <property type="evidence" value="ECO:0007669"/>
    <property type="project" value="UniProtKB-SubCell"/>
</dbReference>
<keyword evidence="6 8" id="KW-1133">Transmembrane helix</keyword>